<dbReference type="Pfam" id="PF01189">
    <property type="entry name" value="Methyltr_RsmB-F"/>
    <property type="match status" value="1"/>
</dbReference>
<evidence type="ECO:0000256" key="1">
    <source>
        <dbReference type="ARBA" id="ARBA00022603"/>
    </source>
</evidence>
<comment type="caution">
    <text evidence="7">The sequence shown here is derived from an EMBL/GenBank/DDBJ whole genome shotgun (WGS) entry which is preliminary data.</text>
</comment>
<protein>
    <submittedName>
        <fullName evidence="7">RsmB/NOP family class I SAM-dependent RNA methyltransferase</fullName>
    </submittedName>
</protein>
<evidence type="ECO:0000256" key="3">
    <source>
        <dbReference type="ARBA" id="ARBA00022691"/>
    </source>
</evidence>
<name>A0A7J3JPB9_9CREN</name>
<feature type="domain" description="SAM-dependent MTase RsmB/NOP-type" evidence="5">
    <location>
        <begin position="143"/>
        <end position="417"/>
    </location>
</feature>
<dbReference type="SUPFAM" id="SSF53335">
    <property type="entry name" value="S-adenosyl-L-methionine-dependent methyltransferases"/>
    <property type="match status" value="1"/>
</dbReference>
<dbReference type="Gene3D" id="3.30.70.1170">
    <property type="entry name" value="Sun protein, domain 3"/>
    <property type="match status" value="1"/>
</dbReference>
<dbReference type="PROSITE" id="PS51686">
    <property type="entry name" value="SAM_MT_RSMB_NOP"/>
    <property type="match status" value="1"/>
</dbReference>
<dbReference type="InterPro" id="IPR049560">
    <property type="entry name" value="MeTrfase_RsmB-F_NOP2_cat"/>
</dbReference>
<dbReference type="InterPro" id="IPR029063">
    <property type="entry name" value="SAM-dependent_MTases_sf"/>
</dbReference>
<evidence type="ECO:0000313" key="6">
    <source>
        <dbReference type="EMBL" id="HGN36834.1"/>
    </source>
</evidence>
<keyword evidence="2 7" id="KW-0808">Transferase</keyword>
<dbReference type="GO" id="GO:0003723">
    <property type="term" value="F:RNA binding"/>
    <property type="evidence" value="ECO:0007669"/>
    <property type="project" value="UniProtKB-KW"/>
</dbReference>
<evidence type="ECO:0000259" key="5">
    <source>
        <dbReference type="PROSITE" id="PS51686"/>
    </source>
</evidence>
<dbReference type="PRINTS" id="PR02008">
    <property type="entry name" value="RCMTFAMILY"/>
</dbReference>
<keyword evidence="3" id="KW-0949">S-adenosyl-L-methionine</keyword>
<keyword evidence="4" id="KW-0694">RNA-binding</keyword>
<dbReference type="PANTHER" id="PTHR22807:SF70">
    <property type="entry name" value="TRNA_RRNA CYTOSINE-C5-METHYLASE, NOL1_NOP2_SUN FAMILY, FUSED TO N-TERMINAL NUSB REGULATOR DOMAIN"/>
    <property type="match status" value="1"/>
</dbReference>
<evidence type="ECO:0000256" key="4">
    <source>
        <dbReference type="ARBA" id="ARBA00022884"/>
    </source>
</evidence>
<proteinExistence type="predicted"/>
<dbReference type="GO" id="GO:0008173">
    <property type="term" value="F:RNA methyltransferase activity"/>
    <property type="evidence" value="ECO:0007669"/>
    <property type="project" value="InterPro"/>
</dbReference>
<dbReference type="InterPro" id="IPR054728">
    <property type="entry name" value="RsmB-like_ferredoxin"/>
</dbReference>
<evidence type="ECO:0000313" key="7">
    <source>
        <dbReference type="EMBL" id="HGQ17882.1"/>
    </source>
</evidence>
<dbReference type="AlphaFoldDB" id="A0A7J3JPB9"/>
<dbReference type="PANTHER" id="PTHR22807">
    <property type="entry name" value="NOP2 YEAST -RELATED NOL1/NOP2/FMU SUN DOMAIN-CONTAINING"/>
    <property type="match status" value="1"/>
</dbReference>
<dbReference type="EMBL" id="DTBZ01000062">
    <property type="protein sequence ID" value="HGQ17882.1"/>
    <property type="molecule type" value="Genomic_DNA"/>
</dbReference>
<evidence type="ECO:0000256" key="2">
    <source>
        <dbReference type="ARBA" id="ARBA00022679"/>
    </source>
</evidence>
<keyword evidence="1 7" id="KW-0489">Methyltransferase</keyword>
<accession>A0A7J3JPB9</accession>
<dbReference type="InterPro" id="IPR001678">
    <property type="entry name" value="MeTrfase_RsmB-F_NOP2_dom"/>
</dbReference>
<dbReference type="InterPro" id="IPR023267">
    <property type="entry name" value="RCMT"/>
</dbReference>
<sequence>MDVDKVSAIIANVLYIVERMKISVRRAFVYVCRRFGCGATGIAREELFKLSRDFISNYYRVRYIVECARGSSIPSYRMLAKIYLYLRLKEGGGAVPSRLRKSVQRDIPSIDSIEVKPVWARLSYPRWLYDKLLEVLPSSDVEELLEAMNRRVIWIRVNTLKIDIDKAFHLLEKEGVVLEYDRDIPFLARVVKSSKPIRELELFKNGSIVLQDRASILAVLAARPEENMVIYDFAAAPGIKASLIMQLTENRARIIAMDFSIKRLNSMRLLLKQYGVDTSKIDLLHTDSRGISFRDRADLALIDAVCSSSGAISKDPSIKITLRDHSIPTKMKKTQIDMLYNALKYSSTAIYSVCSILPEEGEEVVEEVARNISSHRLVDTGLRASRGYRRYRVWNVVSRTFPHIDRCEGFFIARFEA</sequence>
<reference evidence="7" key="1">
    <citation type="journal article" date="2020" name="mSystems">
        <title>Genome- and Community-Level Interaction Insights into Carbon Utilization and Element Cycling Functions of Hydrothermarchaeota in Hydrothermal Sediment.</title>
        <authorList>
            <person name="Zhou Z."/>
            <person name="Liu Y."/>
            <person name="Xu W."/>
            <person name="Pan J."/>
            <person name="Luo Z.H."/>
            <person name="Li M."/>
        </authorList>
    </citation>
    <scope>NUCLEOTIDE SEQUENCE [LARGE SCALE GENOMIC DNA]</scope>
    <source>
        <strain evidence="6">SpSt-618</strain>
        <strain evidence="7">SpSt-657</strain>
    </source>
</reference>
<organism evidence="7">
    <name type="scientific">Ignisphaera aggregans</name>
    <dbReference type="NCBI Taxonomy" id="334771"/>
    <lineage>
        <taxon>Archaea</taxon>
        <taxon>Thermoproteota</taxon>
        <taxon>Thermoprotei</taxon>
        <taxon>Desulfurococcales</taxon>
        <taxon>Desulfurococcaceae</taxon>
        <taxon>Ignisphaera</taxon>
    </lineage>
</organism>
<dbReference type="Gene3D" id="3.40.50.150">
    <property type="entry name" value="Vaccinia Virus protein VP39"/>
    <property type="match status" value="1"/>
</dbReference>
<dbReference type="Pfam" id="PF22458">
    <property type="entry name" value="RsmF-B_ferredox"/>
    <property type="match status" value="1"/>
</dbReference>
<gene>
    <name evidence="6" type="ORF">ENT87_04735</name>
    <name evidence="7" type="ORF">ENU30_02710</name>
</gene>
<dbReference type="EMBL" id="DTAI01000133">
    <property type="protein sequence ID" value="HGN36834.1"/>
    <property type="molecule type" value="Genomic_DNA"/>
</dbReference>
<dbReference type="GO" id="GO:0001510">
    <property type="term" value="P:RNA methylation"/>
    <property type="evidence" value="ECO:0007669"/>
    <property type="project" value="InterPro"/>
</dbReference>